<comment type="caution">
    <text evidence="3">The sequence shown here is derived from an EMBL/GenBank/DDBJ whole genome shotgun (WGS) entry which is preliminary data.</text>
</comment>
<sequence length="214" mass="23425">MRFLCLHGGNTSGEIFEIQSGGISQSLAAAGHSFTYINGRLNSECEPELKGIVPPPFYTHYPRDIAPGEDLLKAIEYTHRIISRDGPFDAVMGFSQGAALAFSLLVHHAEKNGPSAPPLFKAAVFICAGAPYDLSGRTVFRLPEGAESPVKIPTVHIVGKQDSLYSQGVMLYELCDPSVAEFYDHGSKHMIPFDAMNNDAMVKIIEKMIERVKR</sequence>
<dbReference type="InterPro" id="IPR005645">
    <property type="entry name" value="FSH-like_dom"/>
</dbReference>
<dbReference type="InterPro" id="IPR029058">
    <property type="entry name" value="AB_hydrolase_fold"/>
</dbReference>
<dbReference type="Pfam" id="PF03959">
    <property type="entry name" value="FSH1"/>
    <property type="match status" value="1"/>
</dbReference>
<dbReference type="Proteomes" id="UP001610335">
    <property type="component" value="Unassembled WGS sequence"/>
</dbReference>
<keyword evidence="1 3" id="KW-0378">Hydrolase</keyword>
<organism evidence="3 4">
    <name type="scientific">Aspergillus cavernicola</name>
    <dbReference type="NCBI Taxonomy" id="176166"/>
    <lineage>
        <taxon>Eukaryota</taxon>
        <taxon>Fungi</taxon>
        <taxon>Dikarya</taxon>
        <taxon>Ascomycota</taxon>
        <taxon>Pezizomycotina</taxon>
        <taxon>Eurotiomycetes</taxon>
        <taxon>Eurotiomycetidae</taxon>
        <taxon>Eurotiales</taxon>
        <taxon>Aspergillaceae</taxon>
        <taxon>Aspergillus</taxon>
        <taxon>Aspergillus subgen. Nidulantes</taxon>
    </lineage>
</organism>
<keyword evidence="4" id="KW-1185">Reference proteome</keyword>
<dbReference type="EMBL" id="JBFXLS010000013">
    <property type="protein sequence ID" value="KAL2830267.1"/>
    <property type="molecule type" value="Genomic_DNA"/>
</dbReference>
<accession>A0ABR4IRQ0</accession>
<proteinExistence type="predicted"/>
<protein>
    <submittedName>
        <fullName evidence="3">Serine hydrolase FSH</fullName>
    </submittedName>
</protein>
<feature type="domain" description="Serine hydrolase" evidence="2">
    <location>
        <begin position="2"/>
        <end position="200"/>
    </location>
</feature>
<evidence type="ECO:0000313" key="3">
    <source>
        <dbReference type="EMBL" id="KAL2830267.1"/>
    </source>
</evidence>
<evidence type="ECO:0000259" key="2">
    <source>
        <dbReference type="Pfam" id="PF03959"/>
    </source>
</evidence>
<name>A0ABR4IRQ0_9EURO</name>
<reference evidence="3 4" key="1">
    <citation type="submission" date="2024-07" db="EMBL/GenBank/DDBJ databases">
        <title>Section-level genome sequencing and comparative genomics of Aspergillus sections Usti and Cavernicolus.</title>
        <authorList>
            <consortium name="Lawrence Berkeley National Laboratory"/>
            <person name="Nybo J.L."/>
            <person name="Vesth T.C."/>
            <person name="Theobald S."/>
            <person name="Frisvad J.C."/>
            <person name="Larsen T.O."/>
            <person name="Kjaerboelling I."/>
            <person name="Rothschild-Mancinelli K."/>
            <person name="Lyhne E.K."/>
            <person name="Kogle M.E."/>
            <person name="Barry K."/>
            <person name="Clum A."/>
            <person name="Na H."/>
            <person name="Ledsgaard L."/>
            <person name="Lin J."/>
            <person name="Lipzen A."/>
            <person name="Kuo A."/>
            <person name="Riley R."/>
            <person name="Mondo S."/>
            <person name="LaButti K."/>
            <person name="Haridas S."/>
            <person name="Pangalinan J."/>
            <person name="Salamov A.A."/>
            <person name="Simmons B.A."/>
            <person name="Magnuson J.K."/>
            <person name="Chen J."/>
            <person name="Drula E."/>
            <person name="Henrissat B."/>
            <person name="Wiebenga A."/>
            <person name="Lubbers R.J."/>
            <person name="Gomes A.C."/>
            <person name="Makela M.R."/>
            <person name="Stajich J."/>
            <person name="Grigoriev I.V."/>
            <person name="Mortensen U.H."/>
            <person name="De vries R.P."/>
            <person name="Baker S.E."/>
            <person name="Andersen M.R."/>
        </authorList>
    </citation>
    <scope>NUCLEOTIDE SEQUENCE [LARGE SCALE GENOMIC DNA]</scope>
    <source>
        <strain evidence="3 4">CBS 600.67</strain>
    </source>
</reference>
<dbReference type="PANTHER" id="PTHR48070:SF7">
    <property type="entry name" value="SERINE HYDROLASE FSH DOMAIN-CONTAINING PROTEIN-RELATED"/>
    <property type="match status" value="1"/>
</dbReference>
<dbReference type="PANTHER" id="PTHR48070">
    <property type="entry name" value="ESTERASE OVCA2"/>
    <property type="match status" value="1"/>
</dbReference>
<dbReference type="GO" id="GO:0016787">
    <property type="term" value="F:hydrolase activity"/>
    <property type="evidence" value="ECO:0007669"/>
    <property type="project" value="UniProtKB-KW"/>
</dbReference>
<evidence type="ECO:0000313" key="4">
    <source>
        <dbReference type="Proteomes" id="UP001610335"/>
    </source>
</evidence>
<evidence type="ECO:0000256" key="1">
    <source>
        <dbReference type="ARBA" id="ARBA00022801"/>
    </source>
</evidence>
<gene>
    <name evidence="3" type="ORF">BDW59DRAFT_23135</name>
</gene>
<dbReference type="Gene3D" id="3.40.50.1820">
    <property type="entry name" value="alpha/beta hydrolase"/>
    <property type="match status" value="1"/>
</dbReference>
<dbReference type="SUPFAM" id="SSF53474">
    <property type="entry name" value="alpha/beta-Hydrolases"/>
    <property type="match status" value="1"/>
</dbReference>
<dbReference type="InterPro" id="IPR050593">
    <property type="entry name" value="LovG"/>
</dbReference>